<proteinExistence type="predicted"/>
<evidence type="ECO:0000313" key="3">
    <source>
        <dbReference type="Proteomes" id="UP000244336"/>
    </source>
</evidence>
<feature type="region of interest" description="Disordered" evidence="1">
    <location>
        <begin position="68"/>
        <end position="118"/>
    </location>
</feature>
<dbReference type="Gramene" id="PUZ74114">
    <property type="protein sequence ID" value="PUZ74114"/>
    <property type="gene ID" value="GQ55_1G039500"/>
</dbReference>
<evidence type="ECO:0000256" key="1">
    <source>
        <dbReference type="SAM" id="MobiDB-lite"/>
    </source>
</evidence>
<organism evidence="2 3">
    <name type="scientific">Panicum hallii var. hallii</name>
    <dbReference type="NCBI Taxonomy" id="1504633"/>
    <lineage>
        <taxon>Eukaryota</taxon>
        <taxon>Viridiplantae</taxon>
        <taxon>Streptophyta</taxon>
        <taxon>Embryophyta</taxon>
        <taxon>Tracheophyta</taxon>
        <taxon>Spermatophyta</taxon>
        <taxon>Magnoliopsida</taxon>
        <taxon>Liliopsida</taxon>
        <taxon>Poales</taxon>
        <taxon>Poaceae</taxon>
        <taxon>PACMAD clade</taxon>
        <taxon>Panicoideae</taxon>
        <taxon>Panicodae</taxon>
        <taxon>Paniceae</taxon>
        <taxon>Panicinae</taxon>
        <taxon>Panicum</taxon>
        <taxon>Panicum sect. Panicum</taxon>
    </lineage>
</organism>
<name>A0A2T7F213_9POAL</name>
<dbReference type="Proteomes" id="UP000244336">
    <property type="component" value="Chromosome 1"/>
</dbReference>
<sequence length="118" mass="13108">MRSRPPPAAGRRRRYKGPELSWWEYHQIAPGPPRGLPEPFLRPLVHPPLLASVRTLDGDHGRDVPALRAVRRHQPPEGRSAAAPWPPRCCTARPHPALDREWPQVTAPSPSGSLLPAP</sequence>
<feature type="compositionally biased region" description="Low complexity" evidence="1">
    <location>
        <begin position="107"/>
        <end position="118"/>
    </location>
</feature>
<dbReference type="AlphaFoldDB" id="A0A2T7F213"/>
<evidence type="ECO:0000313" key="2">
    <source>
        <dbReference type="EMBL" id="PUZ74114.1"/>
    </source>
</evidence>
<accession>A0A2T7F213</accession>
<dbReference type="EMBL" id="CM009749">
    <property type="protein sequence ID" value="PUZ74114.1"/>
    <property type="molecule type" value="Genomic_DNA"/>
</dbReference>
<gene>
    <name evidence="2" type="ORF">GQ55_1G039500</name>
</gene>
<reference evidence="2 3" key="1">
    <citation type="submission" date="2018-04" db="EMBL/GenBank/DDBJ databases">
        <title>WGS assembly of Panicum hallii var. hallii HAL2.</title>
        <authorList>
            <person name="Lovell J."/>
            <person name="Jenkins J."/>
            <person name="Lowry D."/>
            <person name="Mamidi S."/>
            <person name="Sreedasyam A."/>
            <person name="Weng X."/>
            <person name="Barry K."/>
            <person name="Bonette J."/>
            <person name="Campitelli B."/>
            <person name="Daum C."/>
            <person name="Gordon S."/>
            <person name="Gould B."/>
            <person name="Lipzen A."/>
            <person name="MacQueen A."/>
            <person name="Palacio-Mejia J."/>
            <person name="Plott C."/>
            <person name="Shakirov E."/>
            <person name="Shu S."/>
            <person name="Yoshinaga Y."/>
            <person name="Zane M."/>
            <person name="Rokhsar D."/>
            <person name="Grimwood J."/>
            <person name="Schmutz J."/>
            <person name="Juenger T."/>
        </authorList>
    </citation>
    <scope>NUCLEOTIDE SEQUENCE [LARGE SCALE GENOMIC DNA]</scope>
    <source>
        <strain evidence="3">cv. HAL2</strain>
    </source>
</reference>
<protein>
    <submittedName>
        <fullName evidence="2">Uncharacterized protein</fullName>
    </submittedName>
</protein>
<keyword evidence="3" id="KW-1185">Reference proteome</keyword>